<proteinExistence type="predicted"/>
<sequence>MATITIYQPLNEKVDGKFYKTYQVDDHLPLGEGLVRTPPSENILFPRYSYERGLWEEDKDSIIEKQKADINELEGRVTMNEQSVFDLMDLISPKGV</sequence>
<dbReference type="Proteomes" id="UP000223361">
    <property type="component" value="Segment"/>
</dbReference>
<organism evidence="1 2">
    <name type="scientific">Lactococcus phage AM4</name>
    <dbReference type="NCBI Taxonomy" id="1965472"/>
    <lineage>
        <taxon>Viruses</taxon>
        <taxon>Duplodnaviria</taxon>
        <taxon>Heunggongvirae</taxon>
        <taxon>Uroviricota</taxon>
        <taxon>Caudoviricetes</taxon>
        <taxon>Audreyjarvisvirus</taxon>
        <taxon>Audreyjarvisvirus AM4</taxon>
    </lineage>
</organism>
<protein>
    <submittedName>
        <fullName evidence="1">Uncharacterized protein</fullName>
    </submittedName>
</protein>
<dbReference type="EMBL" id="KY554771">
    <property type="protein sequence ID" value="ARM66771.1"/>
    <property type="molecule type" value="Genomic_DNA"/>
</dbReference>
<reference evidence="1 2" key="1">
    <citation type="journal article" date="2017" name="Viruses">
        <title>Phage Biodiversity in Artisanal Cheese Wheys Reflects the Complexity of the Fermentation Process.</title>
        <authorList>
            <person name="Mahony J."/>
            <person name="Moscarelli A."/>
            <person name="Kelleher P."/>
            <person name="Lugli G.A."/>
            <person name="Ventura M."/>
            <person name="Settanni L."/>
            <person name="van Sinderen D."/>
        </authorList>
    </citation>
    <scope>NUCLEOTIDE SEQUENCE [LARGE SCALE GENOMIC DNA]</scope>
</reference>
<keyword evidence="2" id="KW-1185">Reference proteome</keyword>
<gene>
    <name evidence="1" type="ORF">AM4_112</name>
</gene>
<name>A0A1W6JKK8_9CAUD</name>
<accession>A0A1W6JKK8</accession>
<evidence type="ECO:0000313" key="1">
    <source>
        <dbReference type="EMBL" id="ARM66771.1"/>
    </source>
</evidence>
<evidence type="ECO:0000313" key="2">
    <source>
        <dbReference type="Proteomes" id="UP000223361"/>
    </source>
</evidence>